<dbReference type="EMBL" id="CP113162">
    <property type="protein sequence ID" value="WEF52535.1"/>
    <property type="molecule type" value="Genomic_DNA"/>
</dbReference>
<name>A0ABY8BRB1_AFICR</name>
<dbReference type="Proteomes" id="UP001213907">
    <property type="component" value="Chromosome"/>
</dbReference>
<protein>
    <submittedName>
        <fullName evidence="1">Phage tail protein</fullName>
    </submittedName>
</protein>
<dbReference type="RefSeq" id="WP_275248076.1">
    <property type="nucleotide sequence ID" value="NZ_BAABDX010000001.1"/>
</dbReference>
<proteinExistence type="predicted"/>
<accession>A0ABY8BRB1</accession>
<organism evidence="1 2">
    <name type="scientific">Afipia carboxydohydrogena</name>
    <name type="common">Pseudomonas carboxydohydrogena</name>
    <dbReference type="NCBI Taxonomy" id="290"/>
    <lineage>
        <taxon>Bacteria</taxon>
        <taxon>Pseudomonadati</taxon>
        <taxon>Pseudomonadota</taxon>
        <taxon>Alphaproteobacteria</taxon>
        <taxon>Hyphomicrobiales</taxon>
        <taxon>Nitrobacteraceae</taxon>
        <taxon>Afipia</taxon>
    </lineage>
</organism>
<keyword evidence="2" id="KW-1185">Reference proteome</keyword>
<sequence length="205" mass="22447">MPGIDYRVDLSPLSKIGNALQAAGKQIPLVMTRAINHTGLKARTAMRRVLVKQTGLKARTINRAVKSTKSFNGSAFVIRSAGGNIRLKFFNARETRKGVTAAPWNERRLYPGTFIKGGVFPNRKDLGMGGQVFERTSRSRFPIKGKKSGLYIANEMVSGASHDAFYSVVNADLAPRIEHELYRVLGWLDRPSGTSRGSDLRAAAG</sequence>
<evidence type="ECO:0000313" key="1">
    <source>
        <dbReference type="EMBL" id="WEF52535.1"/>
    </source>
</evidence>
<gene>
    <name evidence="1" type="ORF">AFIC_001026</name>
</gene>
<reference evidence="1 2" key="1">
    <citation type="submission" date="2022-11" db="EMBL/GenBank/DDBJ databases">
        <authorList>
            <person name="Siebert D."/>
            <person name="Busche T."/>
            <person name="Saydam E."/>
            <person name="Kalinowski J."/>
            <person name="Ruckert C."/>
            <person name="Blombach B."/>
        </authorList>
    </citation>
    <scope>NUCLEOTIDE SEQUENCE [LARGE SCALE GENOMIC DNA]</scope>
    <source>
        <strain evidence="1 2">DSM 1083</strain>
    </source>
</reference>
<evidence type="ECO:0000313" key="2">
    <source>
        <dbReference type="Proteomes" id="UP001213907"/>
    </source>
</evidence>